<dbReference type="AlphaFoldDB" id="A0AAV7GDG8"/>
<gene>
    <name evidence="2" type="ORF">IEQ34_016440</name>
</gene>
<keyword evidence="3" id="KW-1185">Reference proteome</keyword>
<dbReference type="Proteomes" id="UP000775213">
    <property type="component" value="Unassembled WGS sequence"/>
</dbReference>
<name>A0AAV7GDG8_DENCH</name>
<evidence type="ECO:0000313" key="3">
    <source>
        <dbReference type="Proteomes" id="UP000775213"/>
    </source>
</evidence>
<evidence type="ECO:0000313" key="2">
    <source>
        <dbReference type="EMBL" id="KAH0454516.1"/>
    </source>
</evidence>
<evidence type="ECO:0000256" key="1">
    <source>
        <dbReference type="SAM" id="MobiDB-lite"/>
    </source>
</evidence>
<sequence length="77" mass="8717">MMRKLLEIQSKTPPAVPMANPNQDLNRIPLAELKGKKIGWEEFNEESFFHQEPPPGSPIRGRSGFSDEGTAMREFFG</sequence>
<dbReference type="EMBL" id="JAGFBR010000015">
    <property type="protein sequence ID" value="KAH0454516.1"/>
    <property type="molecule type" value="Genomic_DNA"/>
</dbReference>
<protein>
    <submittedName>
        <fullName evidence="2">Uncharacterized protein</fullName>
    </submittedName>
</protein>
<feature type="region of interest" description="Disordered" evidence="1">
    <location>
        <begin position="1"/>
        <end position="23"/>
    </location>
</feature>
<comment type="caution">
    <text evidence="2">The sequence shown here is derived from an EMBL/GenBank/DDBJ whole genome shotgun (WGS) entry which is preliminary data.</text>
</comment>
<reference evidence="2 3" key="1">
    <citation type="journal article" date="2021" name="Hortic Res">
        <title>Chromosome-scale assembly of the Dendrobium chrysotoxum genome enhances the understanding of orchid evolution.</title>
        <authorList>
            <person name="Zhang Y."/>
            <person name="Zhang G.Q."/>
            <person name="Zhang D."/>
            <person name="Liu X.D."/>
            <person name="Xu X.Y."/>
            <person name="Sun W.H."/>
            <person name="Yu X."/>
            <person name="Zhu X."/>
            <person name="Wang Z.W."/>
            <person name="Zhao X."/>
            <person name="Zhong W.Y."/>
            <person name="Chen H."/>
            <person name="Yin W.L."/>
            <person name="Huang T."/>
            <person name="Niu S.C."/>
            <person name="Liu Z.J."/>
        </authorList>
    </citation>
    <scope>NUCLEOTIDE SEQUENCE [LARGE SCALE GENOMIC DNA]</scope>
    <source>
        <strain evidence="2">Lindl</strain>
    </source>
</reference>
<proteinExistence type="predicted"/>
<organism evidence="2 3">
    <name type="scientific">Dendrobium chrysotoxum</name>
    <name type="common">Orchid</name>
    <dbReference type="NCBI Taxonomy" id="161865"/>
    <lineage>
        <taxon>Eukaryota</taxon>
        <taxon>Viridiplantae</taxon>
        <taxon>Streptophyta</taxon>
        <taxon>Embryophyta</taxon>
        <taxon>Tracheophyta</taxon>
        <taxon>Spermatophyta</taxon>
        <taxon>Magnoliopsida</taxon>
        <taxon>Liliopsida</taxon>
        <taxon>Asparagales</taxon>
        <taxon>Orchidaceae</taxon>
        <taxon>Epidendroideae</taxon>
        <taxon>Malaxideae</taxon>
        <taxon>Dendrobiinae</taxon>
        <taxon>Dendrobium</taxon>
    </lineage>
</organism>
<accession>A0AAV7GDG8</accession>
<feature type="region of interest" description="Disordered" evidence="1">
    <location>
        <begin position="47"/>
        <end position="69"/>
    </location>
</feature>